<dbReference type="EMBL" id="KV722494">
    <property type="protein sequence ID" value="OCH87212.1"/>
    <property type="molecule type" value="Genomic_DNA"/>
</dbReference>
<name>A0A8E2AS94_9APHY</name>
<dbReference type="AlphaFoldDB" id="A0A8E2AS94"/>
<organism evidence="2 3">
    <name type="scientific">Obba rivulosa</name>
    <dbReference type="NCBI Taxonomy" id="1052685"/>
    <lineage>
        <taxon>Eukaryota</taxon>
        <taxon>Fungi</taxon>
        <taxon>Dikarya</taxon>
        <taxon>Basidiomycota</taxon>
        <taxon>Agaricomycotina</taxon>
        <taxon>Agaricomycetes</taxon>
        <taxon>Polyporales</taxon>
        <taxon>Gelatoporiaceae</taxon>
        <taxon>Obba</taxon>
    </lineage>
</organism>
<proteinExistence type="predicted"/>
<evidence type="ECO:0000313" key="2">
    <source>
        <dbReference type="EMBL" id="OCH87212.1"/>
    </source>
</evidence>
<gene>
    <name evidence="2" type="ORF">OBBRIDRAFT_806231</name>
</gene>
<protein>
    <submittedName>
        <fullName evidence="2">Uncharacterized protein</fullName>
    </submittedName>
</protein>
<feature type="region of interest" description="Disordered" evidence="1">
    <location>
        <begin position="305"/>
        <end position="333"/>
    </location>
</feature>
<accession>A0A8E2AS94</accession>
<dbReference type="Proteomes" id="UP000250043">
    <property type="component" value="Unassembled WGS sequence"/>
</dbReference>
<reference evidence="2 3" key="1">
    <citation type="submission" date="2016-07" db="EMBL/GenBank/DDBJ databases">
        <title>Draft genome of the white-rot fungus Obba rivulosa 3A-2.</title>
        <authorList>
            <consortium name="DOE Joint Genome Institute"/>
            <person name="Miettinen O."/>
            <person name="Riley R."/>
            <person name="Acob R."/>
            <person name="Barry K."/>
            <person name="Cullen D."/>
            <person name="De Vries R."/>
            <person name="Hainaut M."/>
            <person name="Hatakka A."/>
            <person name="Henrissat B."/>
            <person name="Hilden K."/>
            <person name="Kuo R."/>
            <person name="Labutti K."/>
            <person name="Lipzen A."/>
            <person name="Makela M.R."/>
            <person name="Sandor L."/>
            <person name="Spatafora J.W."/>
            <person name="Grigoriev I.V."/>
            <person name="Hibbett D.S."/>
        </authorList>
    </citation>
    <scope>NUCLEOTIDE SEQUENCE [LARGE SCALE GENOMIC DNA]</scope>
    <source>
        <strain evidence="2 3">3A-2</strain>
    </source>
</reference>
<keyword evidence="3" id="KW-1185">Reference proteome</keyword>
<sequence>MFFVYRVYKFSGGIWSIPVTLTCPNVVVATCPRATPSSSASERAMRSLTYSSPYQCSINYGLIVNQPRSDFIGCWTSLFALLDLCLVAAYPHGLQFCIFEFPLGSLYVNTVMANLNARDYIKGSDSGSINWTAGTMHRSGSQDIPMEIRVDTTQVIDCDQDLGEYASKDIAAYELLPFPLSAEQFNPLLIGETHSTSGDGQDAGCEAKTSETRGDKAKESTFEEITRKTLYSAALATRFSSFRESADRTSAAAHCVKDSLGMPSKGTHSRRYHMNYETLCEWWKHTGGTHCITLRSRVKICASPAGDQSNGDRGQRRRCRMPPWFSSSSNRRPEAHQVRTDGLHLVLWVLGNVYIRLHLVLWVLGKKVASYCLRSTLLGYGLFWGVWGAHVTEMLLASGVRFTEERRTRYGDHTSTASGPVETEGLRLSQIYVEEQEIPIWNSRHLAVRGTLG</sequence>
<dbReference type="OrthoDB" id="3063206at2759"/>
<feature type="compositionally biased region" description="Basic and acidic residues" evidence="1">
    <location>
        <begin position="208"/>
        <end position="219"/>
    </location>
</feature>
<evidence type="ECO:0000313" key="3">
    <source>
        <dbReference type="Proteomes" id="UP000250043"/>
    </source>
</evidence>
<evidence type="ECO:0000256" key="1">
    <source>
        <dbReference type="SAM" id="MobiDB-lite"/>
    </source>
</evidence>
<feature type="region of interest" description="Disordered" evidence="1">
    <location>
        <begin position="192"/>
        <end position="219"/>
    </location>
</feature>